<evidence type="ECO:0000313" key="1">
    <source>
        <dbReference type="EMBL" id="MCG5076925.1"/>
    </source>
</evidence>
<dbReference type="EMBL" id="JAKLJA010000029">
    <property type="protein sequence ID" value="MCG5076925.1"/>
    <property type="molecule type" value="Genomic_DNA"/>
</dbReference>
<dbReference type="InterPro" id="IPR051704">
    <property type="entry name" value="FAD_aromatic-hydroxylase"/>
</dbReference>
<comment type="caution">
    <text evidence="1">The sequence shown here is derived from an EMBL/GenBank/DDBJ whole genome shotgun (WGS) entry which is preliminary data.</text>
</comment>
<evidence type="ECO:0008006" key="3">
    <source>
        <dbReference type="Google" id="ProtNLM"/>
    </source>
</evidence>
<dbReference type="RefSeq" id="WP_238466835.1">
    <property type="nucleotide sequence ID" value="NZ_JAKLJA010000029.1"/>
</dbReference>
<protein>
    <recommendedName>
        <fullName evidence="3">FAD binding domain-containing protein</fullName>
    </recommendedName>
</protein>
<proteinExistence type="predicted"/>
<dbReference type="Proteomes" id="UP001139308">
    <property type="component" value="Unassembled WGS sequence"/>
</dbReference>
<sequence>MLGAYVLAEGLNIADGDFARAFSAYEQRLRGFMLRQQDAAMRFAASFTPRSRVGLLVRDCVVR</sequence>
<name>A0A9X1RU41_9BURK</name>
<evidence type="ECO:0000313" key="2">
    <source>
        <dbReference type="Proteomes" id="UP001139308"/>
    </source>
</evidence>
<gene>
    <name evidence="1" type="ORF">L5014_26845</name>
</gene>
<dbReference type="AlphaFoldDB" id="A0A9X1RU41"/>
<reference evidence="1" key="1">
    <citation type="submission" date="2022-01" db="EMBL/GenBank/DDBJ databases">
        <title>Genome sequence and assembly of Parabukholderia sp. RG36.</title>
        <authorList>
            <person name="Chhetri G."/>
        </authorList>
    </citation>
    <scope>NUCLEOTIDE SEQUENCE</scope>
    <source>
        <strain evidence="1">RG36</strain>
    </source>
</reference>
<keyword evidence="2" id="KW-1185">Reference proteome</keyword>
<organism evidence="1 2">
    <name type="scientific">Paraburkholderia tagetis</name>
    <dbReference type="NCBI Taxonomy" id="2913261"/>
    <lineage>
        <taxon>Bacteria</taxon>
        <taxon>Pseudomonadati</taxon>
        <taxon>Pseudomonadota</taxon>
        <taxon>Betaproteobacteria</taxon>
        <taxon>Burkholderiales</taxon>
        <taxon>Burkholderiaceae</taxon>
        <taxon>Paraburkholderia</taxon>
    </lineage>
</organism>
<dbReference type="PANTHER" id="PTHR46865">
    <property type="entry name" value="OXIDOREDUCTASE-RELATED"/>
    <property type="match status" value="1"/>
</dbReference>
<accession>A0A9X1RU41</accession>